<keyword evidence="3" id="KW-0288">FMN</keyword>
<evidence type="ECO:0000259" key="6">
    <source>
        <dbReference type="PROSITE" id="PS51349"/>
    </source>
</evidence>
<comment type="similarity">
    <text evidence="5">Belongs to the FMN-dependent alpha-hydroxy acid dehydrogenase family.</text>
</comment>
<accession>A0ABV2N376</accession>
<sequence length="395" mass="42732">MQRTKNAVNVDEVRLAARRYLPGFLYDFIEGGVDGEEGLVRNEAAFARHSLLPRYLVDVSRRSTATELFGRRHAMPFGISPTGPAALFRPDADLLIARAAAAANVPFILSGASGTTLEDIHAVAPDHSWFQLYTARDRHISHDQIRRAADTGMDVLVVTVDTPVTPKRERHLRNRISVPFRLTPGIALRMTREVLTHPAWFARFFASGGMPPMANWTPYMPAGASAAQSAAFFFDQAFVPGDAGTPDWRDLETYRRLWKGKLVVKGFLHPDDAVRAADMGCDGLIVSNHGGKALDRAPASLDALPAIRQAVGNRMTLMLDSGVRRGSDVVIALCLGADFVFAGRPTLYGVAADGQAGAKKVLRIIAEEIDLVMAMIGCNTVAELNAACLAGSTTP</sequence>
<dbReference type="InterPro" id="IPR012133">
    <property type="entry name" value="Alpha-hydoxy_acid_DH_FMN"/>
</dbReference>
<feature type="domain" description="FMN hydroxy acid dehydrogenase" evidence="6">
    <location>
        <begin position="2"/>
        <end position="394"/>
    </location>
</feature>
<dbReference type="InterPro" id="IPR013785">
    <property type="entry name" value="Aldolase_TIM"/>
</dbReference>
<dbReference type="CDD" id="cd02809">
    <property type="entry name" value="alpha_hydroxyacid_oxid_FMN"/>
    <property type="match status" value="1"/>
</dbReference>
<dbReference type="InterPro" id="IPR037396">
    <property type="entry name" value="FMN_HAD"/>
</dbReference>
<comment type="caution">
    <text evidence="7">The sequence shown here is derived from an EMBL/GenBank/DDBJ whole genome shotgun (WGS) entry which is preliminary data.</text>
</comment>
<dbReference type="Pfam" id="PF01070">
    <property type="entry name" value="FMN_dh"/>
    <property type="match status" value="1"/>
</dbReference>
<dbReference type="InterPro" id="IPR000262">
    <property type="entry name" value="FMN-dep_DH"/>
</dbReference>
<evidence type="ECO:0000256" key="5">
    <source>
        <dbReference type="ARBA" id="ARBA00024042"/>
    </source>
</evidence>
<dbReference type="GO" id="GO:0033720">
    <property type="term" value="F:(S)-mandelate dehydrogenase activity"/>
    <property type="evidence" value="ECO:0007669"/>
    <property type="project" value="UniProtKB-EC"/>
</dbReference>
<proteinExistence type="inferred from homology"/>
<comment type="cofactor">
    <cofactor evidence="1">
        <name>FMN</name>
        <dbReference type="ChEBI" id="CHEBI:58210"/>
    </cofactor>
</comment>
<dbReference type="RefSeq" id="WP_354195230.1">
    <property type="nucleotide sequence ID" value="NZ_JBEPML010000008.1"/>
</dbReference>
<evidence type="ECO:0000313" key="7">
    <source>
        <dbReference type="EMBL" id="MET3792323.1"/>
    </source>
</evidence>
<dbReference type="PROSITE" id="PS51349">
    <property type="entry name" value="FMN_HYDROXY_ACID_DH_2"/>
    <property type="match status" value="1"/>
</dbReference>
<dbReference type="Gene3D" id="3.20.20.70">
    <property type="entry name" value="Aldolase class I"/>
    <property type="match status" value="1"/>
</dbReference>
<evidence type="ECO:0000256" key="3">
    <source>
        <dbReference type="ARBA" id="ARBA00022643"/>
    </source>
</evidence>
<evidence type="ECO:0000256" key="2">
    <source>
        <dbReference type="ARBA" id="ARBA00022630"/>
    </source>
</evidence>
<dbReference type="SUPFAM" id="SSF51395">
    <property type="entry name" value="FMN-linked oxidoreductases"/>
    <property type="match status" value="1"/>
</dbReference>
<evidence type="ECO:0000256" key="1">
    <source>
        <dbReference type="ARBA" id="ARBA00001917"/>
    </source>
</evidence>
<keyword evidence="2" id="KW-0285">Flavoprotein</keyword>
<dbReference type="GO" id="GO:0004460">
    <property type="term" value="F:L-lactate dehydrogenase (cytochrome) activity"/>
    <property type="evidence" value="ECO:0007669"/>
    <property type="project" value="UniProtKB-EC"/>
</dbReference>
<dbReference type="PANTHER" id="PTHR10578:SF107">
    <property type="entry name" value="2-HYDROXYACID OXIDASE 1"/>
    <property type="match status" value="1"/>
</dbReference>
<organism evidence="7 8">
    <name type="scientific">Aquamicrobium terrae</name>
    <dbReference type="NCBI Taxonomy" id="1324945"/>
    <lineage>
        <taxon>Bacteria</taxon>
        <taxon>Pseudomonadati</taxon>
        <taxon>Pseudomonadota</taxon>
        <taxon>Alphaproteobacteria</taxon>
        <taxon>Hyphomicrobiales</taxon>
        <taxon>Phyllobacteriaceae</taxon>
        <taxon>Aquamicrobium</taxon>
    </lineage>
</organism>
<name>A0ABV2N376_9HYPH</name>
<dbReference type="EC" id="1.1.2.3" evidence="7"/>
<keyword evidence="4 7" id="KW-0560">Oxidoreductase</keyword>
<dbReference type="EMBL" id="JBEPML010000008">
    <property type="protein sequence ID" value="MET3792323.1"/>
    <property type="molecule type" value="Genomic_DNA"/>
</dbReference>
<protein>
    <submittedName>
        <fullName evidence="7">L-lactate dehydrogenase (Cytochrome)/(S)-mandelate dehydrogenase</fullName>
        <ecNumber evidence="7">1.1.2.3</ecNumber>
        <ecNumber evidence="7">1.1.99.31</ecNumber>
    </submittedName>
</protein>
<evidence type="ECO:0000256" key="4">
    <source>
        <dbReference type="ARBA" id="ARBA00023002"/>
    </source>
</evidence>
<dbReference type="EC" id="1.1.99.31" evidence="7"/>
<reference evidence="7 8" key="1">
    <citation type="submission" date="2024-06" db="EMBL/GenBank/DDBJ databases">
        <title>Genomic Encyclopedia of Type Strains, Phase IV (KMG-IV): sequencing the most valuable type-strain genomes for metagenomic binning, comparative biology and taxonomic classification.</title>
        <authorList>
            <person name="Goeker M."/>
        </authorList>
    </citation>
    <scope>NUCLEOTIDE SEQUENCE [LARGE SCALE GENOMIC DNA]</scope>
    <source>
        <strain evidence="7 8">DSM 27865</strain>
    </source>
</reference>
<gene>
    <name evidence="7" type="ORF">ABID37_002540</name>
</gene>
<dbReference type="PANTHER" id="PTHR10578">
    <property type="entry name" value="S -2-HYDROXY-ACID OXIDASE-RELATED"/>
    <property type="match status" value="1"/>
</dbReference>
<dbReference type="Proteomes" id="UP001549076">
    <property type="component" value="Unassembled WGS sequence"/>
</dbReference>
<dbReference type="PIRSF" id="PIRSF000138">
    <property type="entry name" value="Al-hdrx_acd_dh"/>
    <property type="match status" value="1"/>
</dbReference>
<keyword evidence="8" id="KW-1185">Reference proteome</keyword>
<evidence type="ECO:0000313" key="8">
    <source>
        <dbReference type="Proteomes" id="UP001549076"/>
    </source>
</evidence>